<feature type="region of interest" description="Disordered" evidence="5">
    <location>
        <begin position="290"/>
        <end position="376"/>
    </location>
</feature>
<feature type="compositionally biased region" description="Polar residues" evidence="5">
    <location>
        <begin position="34"/>
        <end position="48"/>
    </location>
</feature>
<comment type="subcellular location">
    <subcellularLocation>
        <location evidence="1">Nucleus</location>
    </subcellularLocation>
</comment>
<feature type="region of interest" description="Disordered" evidence="5">
    <location>
        <begin position="1319"/>
        <end position="1346"/>
    </location>
</feature>
<accession>A0AAD5V4A1</accession>
<evidence type="ECO:0000256" key="5">
    <source>
        <dbReference type="SAM" id="MobiDB-lite"/>
    </source>
</evidence>
<feature type="compositionally biased region" description="Basic residues" evidence="5">
    <location>
        <begin position="714"/>
        <end position="725"/>
    </location>
</feature>
<feature type="compositionally biased region" description="Basic and acidic residues" evidence="5">
    <location>
        <begin position="423"/>
        <end position="434"/>
    </location>
</feature>
<feature type="compositionally biased region" description="Polar residues" evidence="5">
    <location>
        <begin position="109"/>
        <end position="122"/>
    </location>
</feature>
<feature type="compositionally biased region" description="Basic and acidic residues" evidence="5">
    <location>
        <begin position="308"/>
        <end position="317"/>
    </location>
</feature>
<evidence type="ECO:0000256" key="3">
    <source>
        <dbReference type="ARBA" id="ARBA00023163"/>
    </source>
</evidence>
<gene>
    <name evidence="7" type="ORF">NLI96_g4919</name>
</gene>
<feature type="compositionally biased region" description="Low complexity" evidence="5">
    <location>
        <begin position="970"/>
        <end position="979"/>
    </location>
</feature>
<sequence>MPSNPNYSELANWDGKLSGSSPSTPSAANSAGTRTPNTQMSPHHLQNGSHTQETPSPTPSPPFPKLTSSPNHRVVTTPNGLHPMPSSLIAPSIRRANNSRTIEHEDPSKSTSLHNHDQTPGPSTFAPIPVPARRPPPNSCNTSFSTSLSDIKRPAQQQTRSAYVQSSEGDIDAVDAILRPSSSSVSSFGGISPHPPHKKGSVFGDVYELVVESISSPAGGATETRPPAYPSSPLPPSSPQKHSEVDSPPPPEPSNPITLSRSTLETLPSELPSLVDSSHSALVHIAKIVSLASEDSRPSAQNAQARSLEIEKSKKLQESVASNDESCPTSSPYSTESPLPVRSSSLQPDSSSSLSREMPVAVIDAPTPRMESPPPSSIGQFARLNVLAKEAEITSFVDDTVMAGLASVPDPDPRNPAPQIDSFDQHQKANKDIEPGVPGESPLRLSLRLIEESVPAPFEPSSPLTTISSSSSPARLLAEKKDDPVHSNRSKPRSHKGTKPSRMVFDGVFVPPLPRGMRKRDYIDLTNLSVSTSRSRDTAGSISTREERSVKTKKRKATSSPSNKTPSPKKPRLSPSPNALHGDDVLATHGKEQNVLECIGNGTQGSDPLSQLFTLDDVEIEDPVYHLRGLHAALVRLKRESTIPPLPGDTPTPTRRIVVEKEEGEVADRISDPIDSPSEPRSQRDVEAAPLVTTPISSKSPNQPHRNPDSATTVRRKRGRPKGSGRPKVSTEDLPTVSSSDVPKPLQSSSSQPTQAQSSTSPPASDSQPKVDTGEIAETTDVAPDGQSLESCPISDSTSTSSPVLPFRPTSKRKPSKPVKIVVDKESGGDAGNFTTSNVPNFINLSPSITPPSDPADVHPQDGYPLVPTIVPPIDLPPSLPDVGVGQDEHWGVYAAYLMQGAADPSMTFDHEDPIPPPLPTLPTAGPNGQFSQLPRTGTAFTIYGNGTIDPSLISGSIALREEEEEGSRSPTPTTSVPSLPGEAGPSVTLVQSEQDGEEGVGSTGDWSFVYLNGLEDGKTPSEQQESTVGVGKGKGRAVDPIHSNGKGKGKGRAVEQDIPRAPRESTIDSTGRKRKQSAKAREASHMSDLDADGSTIADGDEEKEEDGLKVSVKTGPPRKKRQTKVNPRLLAALQSNEPLTSEILAELAAEPTSCHQCRRKTHMEKMRCTNPKCGMRFCINCMIKRYPETPFDPLVTVFDCPRCRNSCNCTACSRKRGETYVPSPHGNVMNNLPKYLLGPSVETVSSPTTVSRKSNTSKKRSHLSATEKPKRQVPDPPTPAVDLPQGSFWGTIYGPDGQPVGHGFVGGGSNQIVIRSGEATPAEPSEEDIPEPPTKKRKPNPSIEYIGKLRDRWRSTPERASPPPSSNTSVTALPRVYLGRRVVLFDKSWKSLDELITFSDKRDQPPSSDTPNPVVDSPSKVPLSTDRMGFLLAEILGRADNTT</sequence>
<dbReference type="Pfam" id="PF10497">
    <property type="entry name" value="zf-4CXXC_R1"/>
    <property type="match status" value="1"/>
</dbReference>
<dbReference type="InterPro" id="IPR018866">
    <property type="entry name" value="Znf-4CXXC_R1"/>
</dbReference>
<name>A0AAD5V4A1_9APHY</name>
<feature type="region of interest" description="Disordered" evidence="5">
    <location>
        <begin position="217"/>
        <end position="265"/>
    </location>
</feature>
<keyword evidence="4" id="KW-0539">Nucleus</keyword>
<feature type="compositionally biased region" description="Low complexity" evidence="5">
    <location>
        <begin position="747"/>
        <end position="768"/>
    </location>
</feature>
<feature type="compositionally biased region" description="Low complexity" evidence="5">
    <location>
        <begin position="1240"/>
        <end position="1252"/>
    </location>
</feature>
<feature type="compositionally biased region" description="Polar residues" evidence="5">
    <location>
        <begin position="139"/>
        <end position="168"/>
    </location>
</feature>
<feature type="compositionally biased region" description="Pro residues" evidence="5">
    <location>
        <begin position="227"/>
        <end position="238"/>
    </location>
</feature>
<proteinExistence type="predicted"/>
<evidence type="ECO:0000256" key="4">
    <source>
        <dbReference type="ARBA" id="ARBA00023242"/>
    </source>
</evidence>
<feature type="region of interest" description="Disordered" evidence="5">
    <location>
        <begin position="404"/>
        <end position="443"/>
    </location>
</feature>
<feature type="region of interest" description="Disordered" evidence="5">
    <location>
        <begin position="1400"/>
        <end position="1423"/>
    </location>
</feature>
<feature type="compositionally biased region" description="Polar residues" evidence="5">
    <location>
        <begin position="694"/>
        <end position="713"/>
    </location>
</feature>
<feature type="compositionally biased region" description="Pro residues" evidence="5">
    <location>
        <begin position="128"/>
        <end position="138"/>
    </location>
</feature>
<feature type="compositionally biased region" description="Basic and acidic residues" evidence="5">
    <location>
        <begin position="477"/>
        <end position="486"/>
    </location>
</feature>
<feature type="region of interest" description="Disordered" evidence="5">
    <location>
        <begin position="1240"/>
        <end position="1291"/>
    </location>
</feature>
<evidence type="ECO:0000259" key="6">
    <source>
        <dbReference type="Pfam" id="PF10497"/>
    </source>
</evidence>
<dbReference type="Proteomes" id="UP001212997">
    <property type="component" value="Unassembled WGS sequence"/>
</dbReference>
<feature type="compositionally biased region" description="Basic and acidic residues" evidence="5">
    <location>
        <begin position="657"/>
        <end position="672"/>
    </location>
</feature>
<feature type="compositionally biased region" description="Low complexity" evidence="5">
    <location>
        <begin position="18"/>
        <end position="33"/>
    </location>
</feature>
<feature type="compositionally biased region" description="Basic and acidic residues" evidence="5">
    <location>
        <begin position="1080"/>
        <end position="1089"/>
    </location>
</feature>
<keyword evidence="8" id="KW-1185">Reference proteome</keyword>
<organism evidence="7 8">
    <name type="scientific">Meripilus lineatus</name>
    <dbReference type="NCBI Taxonomy" id="2056292"/>
    <lineage>
        <taxon>Eukaryota</taxon>
        <taxon>Fungi</taxon>
        <taxon>Dikarya</taxon>
        <taxon>Basidiomycota</taxon>
        <taxon>Agaricomycotina</taxon>
        <taxon>Agaricomycetes</taxon>
        <taxon>Polyporales</taxon>
        <taxon>Meripilaceae</taxon>
        <taxon>Meripilus</taxon>
    </lineage>
</organism>
<protein>
    <recommendedName>
        <fullName evidence="6">Zinc-finger domain-containing protein</fullName>
    </recommendedName>
</protein>
<feature type="region of interest" description="Disordered" evidence="5">
    <location>
        <begin position="642"/>
        <end position="819"/>
    </location>
</feature>
<feature type="compositionally biased region" description="Polar residues" evidence="5">
    <location>
        <begin position="319"/>
        <end position="337"/>
    </location>
</feature>
<feature type="compositionally biased region" description="Basic and acidic residues" evidence="5">
    <location>
        <begin position="1053"/>
        <end position="1067"/>
    </location>
</feature>
<dbReference type="EMBL" id="JANAWD010000151">
    <property type="protein sequence ID" value="KAJ3485493.1"/>
    <property type="molecule type" value="Genomic_DNA"/>
</dbReference>
<feature type="region of interest" description="Disordered" evidence="5">
    <location>
        <begin position="961"/>
        <end position="1124"/>
    </location>
</feature>
<dbReference type="GO" id="GO:0005634">
    <property type="term" value="C:nucleus"/>
    <property type="evidence" value="ECO:0007669"/>
    <property type="project" value="UniProtKB-SubCell"/>
</dbReference>
<evidence type="ECO:0000313" key="7">
    <source>
        <dbReference type="EMBL" id="KAJ3485493.1"/>
    </source>
</evidence>
<feature type="region of interest" description="Disordered" evidence="5">
    <location>
        <begin position="455"/>
        <end position="589"/>
    </location>
</feature>
<reference evidence="7" key="1">
    <citation type="submission" date="2022-07" db="EMBL/GenBank/DDBJ databases">
        <title>Genome Sequence of Physisporinus lineatus.</title>
        <authorList>
            <person name="Buettner E."/>
        </authorList>
    </citation>
    <scope>NUCLEOTIDE SEQUENCE</scope>
    <source>
        <strain evidence="7">VT162</strain>
    </source>
</reference>
<feature type="compositionally biased region" description="Polar residues" evidence="5">
    <location>
        <begin position="526"/>
        <end position="543"/>
    </location>
</feature>
<keyword evidence="3" id="KW-0804">Transcription</keyword>
<evidence type="ECO:0000256" key="1">
    <source>
        <dbReference type="ARBA" id="ARBA00004123"/>
    </source>
</evidence>
<evidence type="ECO:0000256" key="2">
    <source>
        <dbReference type="ARBA" id="ARBA00023015"/>
    </source>
</evidence>
<feature type="compositionally biased region" description="Basic residues" evidence="5">
    <location>
        <begin position="488"/>
        <end position="499"/>
    </location>
</feature>
<keyword evidence="2" id="KW-0805">Transcription regulation</keyword>
<feature type="compositionally biased region" description="Low complexity" evidence="5">
    <location>
        <begin position="343"/>
        <end position="355"/>
    </location>
</feature>
<feature type="region of interest" description="Disordered" evidence="5">
    <location>
        <begin position="1"/>
        <end position="201"/>
    </location>
</feature>
<feature type="domain" description="Zinc-finger" evidence="6">
    <location>
        <begin position="1152"/>
        <end position="1220"/>
    </location>
</feature>
<feature type="compositionally biased region" description="Low complexity" evidence="5">
    <location>
        <begin position="461"/>
        <end position="473"/>
    </location>
</feature>
<evidence type="ECO:0000313" key="8">
    <source>
        <dbReference type="Proteomes" id="UP001212997"/>
    </source>
</evidence>
<comment type="caution">
    <text evidence="7">The sequence shown here is derived from an EMBL/GenBank/DDBJ whole genome shotgun (WGS) entry which is preliminary data.</text>
</comment>